<feature type="region of interest" description="Disordered" evidence="1">
    <location>
        <begin position="424"/>
        <end position="443"/>
    </location>
</feature>
<comment type="caution">
    <text evidence="3">The sequence shown here is derived from an EMBL/GenBank/DDBJ whole genome shotgun (WGS) entry which is preliminary data.</text>
</comment>
<evidence type="ECO:0000313" key="4">
    <source>
        <dbReference type="Proteomes" id="UP000266649"/>
    </source>
</evidence>
<dbReference type="SUPFAM" id="SSF53448">
    <property type="entry name" value="Nucleotide-diphospho-sugar transferases"/>
    <property type="match status" value="2"/>
</dbReference>
<dbReference type="PANTHER" id="PTHR43179:SF7">
    <property type="entry name" value="RHAMNOSYLTRANSFERASE WBBL"/>
    <property type="match status" value="1"/>
</dbReference>
<name>A0A398BP69_9RHOB</name>
<evidence type="ECO:0000259" key="2">
    <source>
        <dbReference type="Pfam" id="PF00535"/>
    </source>
</evidence>
<keyword evidence="4" id="KW-1185">Reference proteome</keyword>
<feature type="region of interest" description="Disordered" evidence="1">
    <location>
        <begin position="106"/>
        <end position="126"/>
    </location>
</feature>
<organism evidence="3 4">
    <name type="scientific">Gemmobacter lutimaris</name>
    <dbReference type="NCBI Taxonomy" id="2306023"/>
    <lineage>
        <taxon>Bacteria</taxon>
        <taxon>Pseudomonadati</taxon>
        <taxon>Pseudomonadota</taxon>
        <taxon>Alphaproteobacteria</taxon>
        <taxon>Rhodobacterales</taxon>
        <taxon>Paracoccaceae</taxon>
        <taxon>Gemmobacter</taxon>
    </lineage>
</organism>
<dbReference type="PANTHER" id="PTHR43179">
    <property type="entry name" value="RHAMNOSYLTRANSFERASE WBBL"/>
    <property type="match status" value="1"/>
</dbReference>
<evidence type="ECO:0000256" key="1">
    <source>
        <dbReference type="SAM" id="MobiDB-lite"/>
    </source>
</evidence>
<dbReference type="Proteomes" id="UP000266649">
    <property type="component" value="Unassembled WGS sequence"/>
</dbReference>
<sequence>MPKRRRPARPRPTACASRPATPPPKSADWRRRCRSRRSSWRKAVPLPRRGSPKAWPRPRRCVRLATRSARRCWRGCARSRPTMPPCATAPPGVSPPRCASFRWRCGGGRTDPSPPQAPHKDKGPIGPMTRTQADADRITASAFFDAEWYIGQHPDLRRPGALGPAAHYLRIGWRLGRDPGPEFSTRAYLEAYGDHIPPDVNPLLHFLDEGEAAGLSPLRRTDRHALILQLAAEDMTPGRIAALARHAALYPPRTDRFLLCPAETPAPTLAAFPGVQRIDLPPGAGDAALTGLEALAEAVDLAAYGLFCRIGPPLTAPDGTPVPDAAATLADALPDAETIAATIADFRADRGLKLGGSVAPLPATRAAARAACLDLLRAGCFWFRPGLIARLARTEDIADPAERLLAAAGNGIGVRFRQAGQIRRSRIEQDRPQGQAPDGLRGNLDLPTGATLRGWLALQGDTAPRRARLSIGSCEIEVTAGSFRDDLLRNGINAGWHGFQVQVPMSERDGQPRDVVLRDAETGRVVARRQASWRKPKPEYADFQGFLRHRMTQPLIEGPFAEEDKRCFAVMEGIANRFCARAAALEAPPLVSVVMPVFNREAILAEAIASVLAQDYPHFELIVVDDGSSDGSVAVAEGFADPRLRLIRLPENRGQTVARNTGLAAAQGTLLAFLDSDNQWDSRYLGAMVGAFDSLPAADAIYSGMLLYRGTEPDPFAVRYGHFNRALLENKNYIDTNVIALRRRALGPGAAFFDETLRRYPDYDAILRFSETGRLVSVPVLLCHYFYDKAENAMTSDPRHAGDMAVIRARLAERQAAQRAAADRAGLERPVTVVIPNWQSPEDLRDCLAALAARDWQGLLEIVVADNGSDEAVLEPLRAGAAAGRLRLIESGRNYGFTHAANLGIAAARPGSDILLLNNDAIVQGGAIQALQRAALTLPSAGMTVPRQILPGKTKTIADHVPFANPGLDCDVNISAHHRNLADVPVFHDGGALELGFAPFFAVYIRHEVLAELGPLDAEYGRHYRSDRVFCDMMRSLTGLKLYYVPEAHVIHKLQQATDRLRGKDGRNAEFELMFRRNQWDAETAAELGFRAAPWDTF</sequence>
<evidence type="ECO:0000313" key="3">
    <source>
        <dbReference type="EMBL" id="RID90338.1"/>
    </source>
</evidence>
<dbReference type="AlphaFoldDB" id="A0A398BP69"/>
<dbReference type="InterPro" id="IPR001173">
    <property type="entry name" value="Glyco_trans_2-like"/>
</dbReference>
<dbReference type="Gene3D" id="3.90.550.10">
    <property type="entry name" value="Spore Coat Polysaccharide Biosynthesis Protein SpsA, Chain A"/>
    <property type="match status" value="2"/>
</dbReference>
<feature type="domain" description="Glycosyltransferase 2-like" evidence="2">
    <location>
        <begin position="592"/>
        <end position="727"/>
    </location>
</feature>
<feature type="compositionally biased region" description="Basic residues" evidence="1">
    <location>
        <begin position="31"/>
        <end position="40"/>
    </location>
</feature>
<accession>A0A398BP69</accession>
<feature type="region of interest" description="Disordered" evidence="1">
    <location>
        <begin position="1"/>
        <end position="57"/>
    </location>
</feature>
<keyword evidence="3" id="KW-0808">Transferase</keyword>
<dbReference type="Pfam" id="PF00535">
    <property type="entry name" value="Glycos_transf_2"/>
    <property type="match status" value="2"/>
</dbReference>
<gene>
    <name evidence="3" type="ORF">D2N39_18405</name>
</gene>
<dbReference type="EMBL" id="QXXQ01000014">
    <property type="protein sequence ID" value="RID90338.1"/>
    <property type="molecule type" value="Genomic_DNA"/>
</dbReference>
<dbReference type="InterPro" id="IPR029044">
    <property type="entry name" value="Nucleotide-diphossugar_trans"/>
</dbReference>
<proteinExistence type="predicted"/>
<protein>
    <submittedName>
        <fullName evidence="3">Glycosyltransferase</fullName>
    </submittedName>
</protein>
<dbReference type="GO" id="GO:0016757">
    <property type="term" value="F:glycosyltransferase activity"/>
    <property type="evidence" value="ECO:0007669"/>
    <property type="project" value="UniProtKB-KW"/>
</dbReference>
<feature type="domain" description="Glycosyltransferase 2-like" evidence="2">
    <location>
        <begin position="832"/>
        <end position="944"/>
    </location>
</feature>
<reference evidence="3 4" key="1">
    <citation type="submission" date="2018-09" db="EMBL/GenBank/DDBJ databases">
        <title>Gemmobacter lutimaris sp. nov., a marine bacterium isolated from tidal flat.</title>
        <authorList>
            <person name="Lee D.W."/>
            <person name="Yoo Y."/>
            <person name="Kim J.-J."/>
            <person name="Kim B.S."/>
        </authorList>
    </citation>
    <scope>NUCLEOTIDE SEQUENCE [LARGE SCALE GENOMIC DNA]</scope>
    <source>
        <strain evidence="3 4">YJ-T1-11</strain>
    </source>
</reference>